<dbReference type="STRING" id="7102.A0A2A4JAZ3"/>
<proteinExistence type="predicted"/>
<feature type="domain" description="Chitin-binding type-2" evidence="7">
    <location>
        <begin position="202"/>
        <end position="259"/>
    </location>
</feature>
<feature type="domain" description="Chitin-binding type-2" evidence="7">
    <location>
        <begin position="20"/>
        <end position="78"/>
    </location>
</feature>
<feature type="domain" description="Chitin-binding type-2" evidence="7">
    <location>
        <begin position="291"/>
        <end position="348"/>
    </location>
</feature>
<evidence type="ECO:0000259" key="7">
    <source>
        <dbReference type="PROSITE" id="PS50940"/>
    </source>
</evidence>
<sequence length="624" mass="70533">MLLVFIASATAKSNIEGAYNNGCPIDTSIEKFLPHEKCDQFYQCHHGNLIPRFCPSGLQFNADLERCDWHHDSLKCHKKREDKDDIRTDAFEELDSSNPNHAVLICATTDSNGVLIAHENCDEFYKCSFGKPVALKCARDLLYNPVNEKCDLAENVDCSERIPPENETISQTTVKRKKHYAARSGHSAKNIEKRKTYPKLAKVICSKKRSKGMLLTHAHCDKYYKCKRGKAVVLKCPAQWLFSPTKERCDWPQNVHCKDRIVDAKHPNYVNSRDSSSDESESSSSEDNNATVICAAKNSNGVLVAHEKCNQFYKCSDGHPITLDCPGNLLFNTDKNNCDWVKNVYCGDRTLPESNEDRNDLDSNTPRIFNGVPKDFNQVMALCAAEGSDSMLLAHARCNHFYKCHESRAVELTCPGNLLYNMEKEFCDWPTYVECGDRIMPESREVDDNSIDNDSSPENNDSEPNQASTICAGENSEGLLIPHENCNQFYKCFEGKPIPLFCQLNLFYNPRKEYCDWPHNVNCGTRVVPLDTKANYEEEAYAANTRCSGKNNGNIEAHENCSQFYKCVNGQTYPMDCPPGLYFNTDKKICDWPINVDCGDRFTEVQPKHGVVRRALGVAVLISK</sequence>
<reference evidence="8" key="1">
    <citation type="submission" date="2017-09" db="EMBL/GenBank/DDBJ databases">
        <title>Contemporary evolution of a Lepidopteran species, Heliothis virescens, in response to modern agricultural practices.</title>
        <authorList>
            <person name="Fritz M.L."/>
            <person name="Deyonke A.M."/>
            <person name="Papanicolaou A."/>
            <person name="Micinski S."/>
            <person name="Westbrook J."/>
            <person name="Gould F."/>
        </authorList>
    </citation>
    <scope>NUCLEOTIDE SEQUENCE [LARGE SCALE GENOMIC DNA]</scope>
    <source>
        <strain evidence="8">HvINT-</strain>
        <tissue evidence="8">Whole body</tissue>
    </source>
</reference>
<dbReference type="EMBL" id="NWSH01002232">
    <property type="protein sequence ID" value="PCG68868.1"/>
    <property type="molecule type" value="Genomic_DNA"/>
</dbReference>
<protein>
    <recommendedName>
        <fullName evidence="7">Chitin-binding type-2 domain-containing protein</fullName>
    </recommendedName>
</protein>
<dbReference type="Pfam" id="PF01607">
    <property type="entry name" value="CBM_14"/>
    <property type="match status" value="7"/>
</dbReference>
<evidence type="ECO:0000256" key="4">
    <source>
        <dbReference type="ARBA" id="ARBA00023157"/>
    </source>
</evidence>
<evidence type="ECO:0000256" key="6">
    <source>
        <dbReference type="SAM" id="MobiDB-lite"/>
    </source>
</evidence>
<feature type="domain" description="Chitin-binding type-2" evidence="7">
    <location>
        <begin position="103"/>
        <end position="160"/>
    </location>
</feature>
<dbReference type="GO" id="GO:0008061">
    <property type="term" value="F:chitin binding"/>
    <property type="evidence" value="ECO:0007669"/>
    <property type="project" value="UniProtKB-KW"/>
</dbReference>
<keyword evidence="5" id="KW-0325">Glycoprotein</keyword>
<feature type="compositionally biased region" description="Polar residues" evidence="6">
    <location>
        <begin position="452"/>
        <end position="468"/>
    </location>
</feature>
<dbReference type="InterPro" id="IPR002557">
    <property type="entry name" value="Chitin-bd_dom"/>
</dbReference>
<name>A0A2A4JAZ3_HELVI</name>
<dbReference type="SMART" id="SM00494">
    <property type="entry name" value="ChtBD2"/>
    <property type="match status" value="7"/>
</dbReference>
<dbReference type="PROSITE" id="PS50940">
    <property type="entry name" value="CHIT_BIND_II"/>
    <property type="match status" value="7"/>
</dbReference>
<dbReference type="PANTHER" id="PTHR23301">
    <property type="entry name" value="CHITIN BINDING PERITROPHIN-A"/>
    <property type="match status" value="1"/>
</dbReference>
<dbReference type="Gene3D" id="2.170.140.10">
    <property type="entry name" value="Chitin binding domain"/>
    <property type="match status" value="7"/>
</dbReference>
<accession>A0A2A4JAZ3</accession>
<dbReference type="PANTHER" id="PTHR23301:SF0">
    <property type="entry name" value="CHITIN-BINDING TYPE-2 DOMAIN-CONTAINING PROTEIN-RELATED"/>
    <property type="match status" value="1"/>
</dbReference>
<evidence type="ECO:0000313" key="8">
    <source>
        <dbReference type="EMBL" id="PCG68868.1"/>
    </source>
</evidence>
<feature type="domain" description="Chitin-binding type-2" evidence="7">
    <location>
        <begin position="544"/>
        <end position="600"/>
    </location>
</feature>
<feature type="domain" description="Chitin-binding type-2" evidence="7">
    <location>
        <begin position="380"/>
        <end position="437"/>
    </location>
</feature>
<keyword evidence="4" id="KW-1015">Disulfide bond</keyword>
<dbReference type="InterPro" id="IPR036508">
    <property type="entry name" value="Chitin-bd_dom_sf"/>
</dbReference>
<dbReference type="GO" id="GO:0005576">
    <property type="term" value="C:extracellular region"/>
    <property type="evidence" value="ECO:0007669"/>
    <property type="project" value="InterPro"/>
</dbReference>
<dbReference type="SUPFAM" id="SSF57625">
    <property type="entry name" value="Invertebrate chitin-binding proteins"/>
    <property type="match status" value="7"/>
</dbReference>
<evidence type="ECO:0000256" key="1">
    <source>
        <dbReference type="ARBA" id="ARBA00022669"/>
    </source>
</evidence>
<dbReference type="AlphaFoldDB" id="A0A2A4JAZ3"/>
<dbReference type="InterPro" id="IPR051940">
    <property type="entry name" value="Chitin_bind-dev_reg"/>
</dbReference>
<organism evidence="8">
    <name type="scientific">Heliothis virescens</name>
    <name type="common">Tobacco budworm moth</name>
    <dbReference type="NCBI Taxonomy" id="7102"/>
    <lineage>
        <taxon>Eukaryota</taxon>
        <taxon>Metazoa</taxon>
        <taxon>Ecdysozoa</taxon>
        <taxon>Arthropoda</taxon>
        <taxon>Hexapoda</taxon>
        <taxon>Insecta</taxon>
        <taxon>Pterygota</taxon>
        <taxon>Neoptera</taxon>
        <taxon>Endopterygota</taxon>
        <taxon>Lepidoptera</taxon>
        <taxon>Glossata</taxon>
        <taxon>Ditrysia</taxon>
        <taxon>Noctuoidea</taxon>
        <taxon>Noctuidae</taxon>
        <taxon>Heliothinae</taxon>
        <taxon>Heliothis</taxon>
    </lineage>
</organism>
<comment type="caution">
    <text evidence="8">The sequence shown here is derived from an EMBL/GenBank/DDBJ whole genome shotgun (WGS) entry which is preliminary data.</text>
</comment>
<evidence type="ECO:0000256" key="5">
    <source>
        <dbReference type="ARBA" id="ARBA00023180"/>
    </source>
</evidence>
<keyword evidence="1" id="KW-0147">Chitin-binding</keyword>
<keyword evidence="3" id="KW-0677">Repeat</keyword>
<keyword evidence="2" id="KW-0732">Signal</keyword>
<gene>
    <name evidence="8" type="ORF">B5V51_4791</name>
</gene>
<feature type="region of interest" description="Disordered" evidence="6">
    <location>
        <begin position="444"/>
        <end position="468"/>
    </location>
</feature>
<evidence type="ECO:0000256" key="2">
    <source>
        <dbReference type="ARBA" id="ARBA00022729"/>
    </source>
</evidence>
<evidence type="ECO:0000256" key="3">
    <source>
        <dbReference type="ARBA" id="ARBA00022737"/>
    </source>
</evidence>
<feature type="domain" description="Chitin-binding type-2" evidence="7">
    <location>
        <begin position="468"/>
        <end position="525"/>
    </location>
</feature>